<name>A0AAW8RND4_ENTFC</name>
<protein>
    <submittedName>
        <fullName evidence="9">PTS glucose transporter subunit IIA</fullName>
    </submittedName>
</protein>
<keyword evidence="3" id="KW-0813">Transport</keyword>
<dbReference type="GO" id="GO:0009401">
    <property type="term" value="P:phosphoenolpyruvate-dependent sugar phosphotransferase system"/>
    <property type="evidence" value="ECO:0007669"/>
    <property type="project" value="UniProtKB-KW"/>
</dbReference>
<proteinExistence type="predicted"/>
<comment type="subcellular location">
    <subcellularLocation>
        <location evidence="2">Cell membrane</location>
        <topology evidence="2">Multi-pass membrane protein</topology>
    </subcellularLocation>
    <subcellularLocation>
        <location evidence="1">Cytoplasm</location>
    </subcellularLocation>
</comment>
<dbReference type="AlphaFoldDB" id="A0AAW8RND4"/>
<keyword evidence="6" id="KW-0598">Phosphotransferase system</keyword>
<dbReference type="PANTHER" id="PTHR45008:SF1">
    <property type="entry name" value="PTS SYSTEM GLUCOSE-SPECIFIC EIIA COMPONENT"/>
    <property type="match status" value="1"/>
</dbReference>
<dbReference type="SUPFAM" id="SSF51261">
    <property type="entry name" value="Duplicated hybrid motif"/>
    <property type="match status" value="1"/>
</dbReference>
<evidence type="ECO:0000259" key="8">
    <source>
        <dbReference type="PROSITE" id="PS51093"/>
    </source>
</evidence>
<dbReference type="InterPro" id="IPR050890">
    <property type="entry name" value="PTS_EIIA_component"/>
</dbReference>
<keyword evidence="5" id="KW-0808">Transferase</keyword>
<accession>A0AAW8RND4</accession>
<evidence type="ECO:0000256" key="1">
    <source>
        <dbReference type="ARBA" id="ARBA00004496"/>
    </source>
</evidence>
<dbReference type="InterPro" id="IPR011055">
    <property type="entry name" value="Dup_hybrid_motif"/>
</dbReference>
<dbReference type="RefSeq" id="WP_311813721.1">
    <property type="nucleotide sequence ID" value="NZ_JARPTX010000039.1"/>
</dbReference>
<reference evidence="9" key="1">
    <citation type="submission" date="2023-03" db="EMBL/GenBank/DDBJ databases">
        <authorList>
            <person name="Shen W."/>
            <person name="Cai J."/>
        </authorList>
    </citation>
    <scope>NUCLEOTIDE SEQUENCE</scope>
    <source>
        <strain evidence="9">B1010-2</strain>
    </source>
</reference>
<feature type="non-terminal residue" evidence="9">
    <location>
        <position position="1"/>
    </location>
</feature>
<dbReference type="EMBL" id="JARPTX010000039">
    <property type="protein sequence ID" value="MDT2370606.1"/>
    <property type="molecule type" value="Genomic_DNA"/>
</dbReference>
<dbReference type="Gene3D" id="2.70.70.10">
    <property type="entry name" value="Glucose Permease (Domain IIA)"/>
    <property type="match status" value="1"/>
</dbReference>
<dbReference type="PROSITE" id="PS51093">
    <property type="entry name" value="PTS_EIIA_TYPE_1"/>
    <property type="match status" value="1"/>
</dbReference>
<dbReference type="PANTHER" id="PTHR45008">
    <property type="entry name" value="PTS SYSTEM GLUCOSE-SPECIFIC EIIA COMPONENT"/>
    <property type="match status" value="1"/>
</dbReference>
<dbReference type="GO" id="GO:0005886">
    <property type="term" value="C:plasma membrane"/>
    <property type="evidence" value="ECO:0007669"/>
    <property type="project" value="UniProtKB-SubCell"/>
</dbReference>
<evidence type="ECO:0000256" key="3">
    <source>
        <dbReference type="ARBA" id="ARBA00022448"/>
    </source>
</evidence>
<gene>
    <name evidence="9" type="ORF">P6Z85_10680</name>
</gene>
<feature type="domain" description="PTS EIIA type-1" evidence="8">
    <location>
        <begin position="30"/>
        <end position="134"/>
    </location>
</feature>
<keyword evidence="4 9" id="KW-0762">Sugar transport</keyword>
<dbReference type="GO" id="GO:0005737">
    <property type="term" value="C:cytoplasm"/>
    <property type="evidence" value="ECO:0007669"/>
    <property type="project" value="UniProtKB-SubCell"/>
</dbReference>
<dbReference type="InterPro" id="IPR001127">
    <property type="entry name" value="PTS_EIIA_1_perm"/>
</dbReference>
<evidence type="ECO:0000313" key="10">
    <source>
        <dbReference type="Proteomes" id="UP001260956"/>
    </source>
</evidence>
<keyword evidence="7" id="KW-0418">Kinase</keyword>
<evidence type="ECO:0000313" key="9">
    <source>
        <dbReference type="EMBL" id="MDT2370606.1"/>
    </source>
</evidence>
<evidence type="ECO:0000256" key="2">
    <source>
        <dbReference type="ARBA" id="ARBA00004651"/>
    </source>
</evidence>
<dbReference type="GO" id="GO:0016301">
    <property type="term" value="F:kinase activity"/>
    <property type="evidence" value="ECO:0007669"/>
    <property type="project" value="UniProtKB-KW"/>
</dbReference>
<sequence>ETDAIQKKSGKEIVKTPIQGQIAPLNAAKDAAFAQGTLGRGILIYPEKGEVRAPFDGTVMTLFPTKHAIGMVSETGLELLIHVGLDTVQLEGKYFESLVQQGERVKQGDLLLRFDKKKIEKEGYSLETPVIVTNYTDYLDILENQGETVGPDDALITALT</sequence>
<dbReference type="Proteomes" id="UP001260956">
    <property type="component" value="Unassembled WGS sequence"/>
</dbReference>
<comment type="caution">
    <text evidence="9">The sequence shown here is derived from an EMBL/GenBank/DDBJ whole genome shotgun (WGS) entry which is preliminary data.</text>
</comment>
<dbReference type="NCBIfam" id="TIGR00830">
    <property type="entry name" value="PTBA"/>
    <property type="match status" value="1"/>
</dbReference>
<dbReference type="PROSITE" id="PS00371">
    <property type="entry name" value="PTS_EIIA_TYPE_1_HIS"/>
    <property type="match status" value="1"/>
</dbReference>
<evidence type="ECO:0000256" key="6">
    <source>
        <dbReference type="ARBA" id="ARBA00022683"/>
    </source>
</evidence>
<organism evidence="9 10">
    <name type="scientific">Enterococcus faecium</name>
    <name type="common">Streptococcus faecium</name>
    <dbReference type="NCBI Taxonomy" id="1352"/>
    <lineage>
        <taxon>Bacteria</taxon>
        <taxon>Bacillati</taxon>
        <taxon>Bacillota</taxon>
        <taxon>Bacilli</taxon>
        <taxon>Lactobacillales</taxon>
        <taxon>Enterococcaceae</taxon>
        <taxon>Enterococcus</taxon>
    </lineage>
</organism>
<dbReference type="FunFam" id="2.70.70.10:FF:000001">
    <property type="entry name" value="PTS system glucose-specific IIA component"/>
    <property type="match status" value="1"/>
</dbReference>
<evidence type="ECO:0000256" key="5">
    <source>
        <dbReference type="ARBA" id="ARBA00022679"/>
    </source>
</evidence>
<evidence type="ECO:0000256" key="4">
    <source>
        <dbReference type="ARBA" id="ARBA00022597"/>
    </source>
</evidence>
<evidence type="ECO:0000256" key="7">
    <source>
        <dbReference type="ARBA" id="ARBA00022777"/>
    </source>
</evidence>
<dbReference type="Pfam" id="PF00358">
    <property type="entry name" value="PTS_EIIA_1"/>
    <property type="match status" value="1"/>
</dbReference>